<name>G2QM13_THET4</name>
<organism evidence="2 3">
    <name type="scientific">Thermothelomyces thermophilus (strain ATCC 42464 / BCRC 31852 / DSM 1799)</name>
    <name type="common">Sporotrichum thermophile</name>
    <dbReference type="NCBI Taxonomy" id="573729"/>
    <lineage>
        <taxon>Eukaryota</taxon>
        <taxon>Fungi</taxon>
        <taxon>Dikarya</taxon>
        <taxon>Ascomycota</taxon>
        <taxon>Pezizomycotina</taxon>
        <taxon>Sordariomycetes</taxon>
        <taxon>Sordariomycetidae</taxon>
        <taxon>Sordariales</taxon>
        <taxon>Chaetomiaceae</taxon>
        <taxon>Thermothelomyces</taxon>
    </lineage>
</organism>
<accession>G2QM13</accession>
<evidence type="ECO:0000313" key="2">
    <source>
        <dbReference type="EMBL" id="AEO60993.1"/>
    </source>
</evidence>
<reference evidence="2 3" key="1">
    <citation type="journal article" date="2011" name="Nat. Biotechnol.">
        <title>Comparative genomic analysis of the thermophilic biomass-degrading fungi Myceliophthora thermophila and Thielavia terrestris.</title>
        <authorList>
            <person name="Berka R.M."/>
            <person name="Grigoriev I.V."/>
            <person name="Otillar R."/>
            <person name="Salamov A."/>
            <person name="Grimwood J."/>
            <person name="Reid I."/>
            <person name="Ishmael N."/>
            <person name="John T."/>
            <person name="Darmond C."/>
            <person name="Moisan M.-C."/>
            <person name="Henrissat B."/>
            <person name="Coutinho P.M."/>
            <person name="Lombard V."/>
            <person name="Natvig D.O."/>
            <person name="Lindquist E."/>
            <person name="Schmutz J."/>
            <person name="Lucas S."/>
            <person name="Harris P."/>
            <person name="Powlowski J."/>
            <person name="Bellemare A."/>
            <person name="Taylor D."/>
            <person name="Butler G."/>
            <person name="de Vries R.P."/>
            <person name="Allijn I.E."/>
            <person name="van den Brink J."/>
            <person name="Ushinsky S."/>
            <person name="Storms R."/>
            <person name="Powell A.J."/>
            <person name="Paulsen I.T."/>
            <person name="Elbourne L.D.H."/>
            <person name="Baker S.E."/>
            <person name="Magnuson J."/>
            <person name="LaBoissiere S."/>
            <person name="Clutterbuck A.J."/>
            <person name="Martinez D."/>
            <person name="Wogulis M."/>
            <person name="de Leon A.L."/>
            <person name="Rey M.W."/>
            <person name="Tsang A."/>
        </authorList>
    </citation>
    <scope>NUCLEOTIDE SEQUENCE [LARGE SCALE GENOMIC DNA]</scope>
    <source>
        <strain evidence="3">ATCC 42464 / BCRC 31852 / DSM 1799</strain>
    </source>
</reference>
<evidence type="ECO:0000256" key="1">
    <source>
        <dbReference type="SAM" id="MobiDB-lite"/>
    </source>
</evidence>
<feature type="compositionally biased region" description="Polar residues" evidence="1">
    <location>
        <begin position="71"/>
        <end position="88"/>
    </location>
</feature>
<dbReference type="InParanoid" id="G2QM13"/>
<proteinExistence type="predicted"/>
<dbReference type="HOGENOM" id="CLU_1541168_0_0_1"/>
<dbReference type="EMBL" id="CP003007">
    <property type="protein sequence ID" value="AEO60993.1"/>
    <property type="molecule type" value="Genomic_DNA"/>
</dbReference>
<dbReference type="GeneID" id="11514453"/>
<feature type="region of interest" description="Disordered" evidence="1">
    <location>
        <begin position="68"/>
        <end position="93"/>
    </location>
</feature>
<feature type="region of interest" description="Disordered" evidence="1">
    <location>
        <begin position="152"/>
        <end position="174"/>
    </location>
</feature>
<dbReference type="RefSeq" id="XP_003666238.1">
    <property type="nucleotide sequence ID" value="XM_003666190.1"/>
</dbReference>
<dbReference type="VEuPathDB" id="FungiDB:MYCTH_2130140"/>
<gene>
    <name evidence="2" type="ORF">MYCTH_2130140</name>
</gene>
<keyword evidence="3" id="KW-1185">Reference proteome</keyword>
<protein>
    <submittedName>
        <fullName evidence="2">Uncharacterized protein</fullName>
    </submittedName>
</protein>
<dbReference type="KEGG" id="mtm:MYCTH_2130140"/>
<dbReference type="AlphaFoldDB" id="G2QM13"/>
<evidence type="ECO:0000313" key="3">
    <source>
        <dbReference type="Proteomes" id="UP000007322"/>
    </source>
</evidence>
<dbReference type="Proteomes" id="UP000007322">
    <property type="component" value="Chromosome 6"/>
</dbReference>
<sequence>MVVGTCRRSPSLLQLTRTAALYLGRDHTLLVPSALFGQRSRLPPAELYLVQTHGILFSRKQEEGLGVIDNPVSSSRQSGAPRTSSNPQKVPVPVLGTPAKQDPGQILLDPILRAFAKPNLGWWQPPALLVSREPSPALAVLRPDNYQMPLSTEEAWSTPPTISLQHSRRQTWQG</sequence>